<dbReference type="CDD" id="cd17728">
    <property type="entry name" value="BRCT_TopBP1_rpt8"/>
    <property type="match status" value="1"/>
</dbReference>
<reference evidence="3 4" key="1">
    <citation type="submission" date="2024-07" db="EMBL/GenBank/DDBJ databases">
        <title>Chromosome-level genome assembly of the water stick insect Ranatra chinensis (Heteroptera: Nepidae).</title>
        <authorList>
            <person name="Liu X."/>
        </authorList>
    </citation>
    <scope>NUCLEOTIDE SEQUENCE [LARGE SCALE GENOMIC DNA]</scope>
    <source>
        <strain evidence="3">Cailab_2021Rc</strain>
        <tissue evidence="3">Muscle</tissue>
    </source>
</reference>
<evidence type="ECO:0000259" key="2">
    <source>
        <dbReference type="PROSITE" id="PS50172"/>
    </source>
</evidence>
<feature type="domain" description="BRCT" evidence="2">
    <location>
        <begin position="381"/>
        <end position="462"/>
    </location>
</feature>
<dbReference type="PANTHER" id="PTHR46677:SF1">
    <property type="entry name" value="SMC5-SMC6 COMPLEX LOCALIZATION FACTOR PROTEIN 1"/>
    <property type="match status" value="1"/>
</dbReference>
<evidence type="ECO:0000256" key="1">
    <source>
        <dbReference type="SAM" id="MobiDB-lite"/>
    </source>
</evidence>
<accession>A0ABD0YG68</accession>
<dbReference type="Pfam" id="PF00533">
    <property type="entry name" value="BRCT"/>
    <property type="match status" value="1"/>
</dbReference>
<comment type="caution">
    <text evidence="3">The sequence shown here is derived from an EMBL/GenBank/DDBJ whole genome shotgun (WGS) entry which is preliminary data.</text>
</comment>
<keyword evidence="4" id="KW-1185">Reference proteome</keyword>
<dbReference type="PANTHER" id="PTHR46677">
    <property type="entry name" value="SMC5-SMC6 COMPLEX LOCALIZATION FACTOR PROTEIN 1"/>
    <property type="match status" value="1"/>
</dbReference>
<dbReference type="SUPFAM" id="SSF52113">
    <property type="entry name" value="BRCT domain"/>
    <property type="match status" value="1"/>
</dbReference>
<dbReference type="InterPro" id="IPR042479">
    <property type="entry name" value="Slf1"/>
</dbReference>
<protein>
    <recommendedName>
        <fullName evidence="2">BRCT domain-containing protein</fullName>
    </recommendedName>
</protein>
<dbReference type="PROSITE" id="PS50172">
    <property type="entry name" value="BRCT"/>
    <property type="match status" value="1"/>
</dbReference>
<dbReference type="FunFam" id="3.40.50.10190:FF:000018">
    <property type="entry name" value="DNA topoisomerase 2-binding protein 1"/>
    <property type="match status" value="1"/>
</dbReference>
<dbReference type="SMART" id="SM00292">
    <property type="entry name" value="BRCT"/>
    <property type="match status" value="1"/>
</dbReference>
<dbReference type="Proteomes" id="UP001558652">
    <property type="component" value="Unassembled WGS sequence"/>
</dbReference>
<feature type="region of interest" description="Disordered" evidence="1">
    <location>
        <begin position="232"/>
        <end position="268"/>
    </location>
</feature>
<sequence length="605" mass="67791">MASKRRNMFQKNKTQETTENGIFYLFVISPQVTPSNSQSINSQRINDYDDDELEFELGIRSKRHASGGSVSGKDESAFMTPPVQRRISVASPGPSPFHIDTPDSPYGQVFADDPSPETRKKWKRYIDGFPDLYEGSPALKDRRLSTPLSVIKKQLLVKFGGAELEGIDPETGDLLPNGPYGQWANGACDVSGAASLPPEAPIAEGRGDVGVEKKPISLEKINPRVLALKSNENTPLSSTKNAKKFVRKGTFESPKPEETPEQKQATAQYKRTPELDLMEKYRNFDANNEITDEMRKRLANRLKPTSQDSDDADNPLKETLKRDMEGSVTWDIERPKYLEKMMEKELAKKAAKLVDGKSWAEDATETTLEGPAEPKGPPMKFTLSSMQQTNREKYENIIKNLGGEVSSTSHYDSSITHIVIDKPIRSEKLLCSIASGKWVLHVSYLDQCYESRQFLPEEDYEWGNPRSSARLPAVGVGSQEALLARAAYWWRHRVTEIGARLALPFAAMKAVLLTVPNKTPQYSRLLLAGGATILEQEKILEATHCFVDVGKVKIPVDIKQLARREIHCLPPVYLGDYLSKIPAPSPQNYWIEEYRNAFEALKNSK</sequence>
<organism evidence="3 4">
    <name type="scientific">Ranatra chinensis</name>
    <dbReference type="NCBI Taxonomy" id="642074"/>
    <lineage>
        <taxon>Eukaryota</taxon>
        <taxon>Metazoa</taxon>
        <taxon>Ecdysozoa</taxon>
        <taxon>Arthropoda</taxon>
        <taxon>Hexapoda</taxon>
        <taxon>Insecta</taxon>
        <taxon>Pterygota</taxon>
        <taxon>Neoptera</taxon>
        <taxon>Paraneoptera</taxon>
        <taxon>Hemiptera</taxon>
        <taxon>Heteroptera</taxon>
        <taxon>Panheteroptera</taxon>
        <taxon>Nepomorpha</taxon>
        <taxon>Nepidae</taxon>
        <taxon>Ranatrinae</taxon>
        <taxon>Ranatra</taxon>
    </lineage>
</organism>
<dbReference type="AlphaFoldDB" id="A0ABD0YG68"/>
<dbReference type="CDD" id="cd17738">
    <property type="entry name" value="BRCT_TopBP1_rpt7"/>
    <property type="match status" value="1"/>
</dbReference>
<dbReference type="InterPro" id="IPR001357">
    <property type="entry name" value="BRCT_dom"/>
</dbReference>
<dbReference type="EMBL" id="JBFDAA010000018">
    <property type="protein sequence ID" value="KAL1116074.1"/>
    <property type="molecule type" value="Genomic_DNA"/>
</dbReference>
<dbReference type="Gene3D" id="3.40.50.10190">
    <property type="entry name" value="BRCT domain"/>
    <property type="match status" value="2"/>
</dbReference>
<dbReference type="InterPro" id="IPR049936">
    <property type="entry name" value="TopBP1_BRCT_8"/>
</dbReference>
<gene>
    <name evidence="3" type="ORF">AAG570_005569</name>
</gene>
<proteinExistence type="predicted"/>
<dbReference type="InterPro" id="IPR036420">
    <property type="entry name" value="BRCT_dom_sf"/>
</dbReference>
<feature type="region of interest" description="Disordered" evidence="1">
    <location>
        <begin position="358"/>
        <end position="378"/>
    </location>
</feature>
<evidence type="ECO:0000313" key="4">
    <source>
        <dbReference type="Proteomes" id="UP001558652"/>
    </source>
</evidence>
<evidence type="ECO:0000313" key="3">
    <source>
        <dbReference type="EMBL" id="KAL1116074.1"/>
    </source>
</evidence>
<name>A0ABD0YG68_9HEMI</name>